<name>A0A0F8X6N1_9ZZZZ</name>
<evidence type="ECO:0000256" key="2">
    <source>
        <dbReference type="ARBA" id="ARBA00022630"/>
    </source>
</evidence>
<dbReference type="GO" id="GO:0004659">
    <property type="term" value="F:prenyltransferase activity"/>
    <property type="evidence" value="ECO:0007669"/>
    <property type="project" value="UniProtKB-KW"/>
</dbReference>
<evidence type="ECO:0000256" key="3">
    <source>
        <dbReference type="ARBA" id="ARBA00022643"/>
    </source>
</evidence>
<gene>
    <name evidence="6" type="ORF">LCGC14_2984200</name>
</gene>
<dbReference type="NCBIfam" id="TIGR00421">
    <property type="entry name" value="ubiX_pad"/>
    <property type="match status" value="1"/>
</dbReference>
<dbReference type="PANTHER" id="PTHR43374:SF1">
    <property type="entry name" value="FLAVIN PRENYLTRANSFERASE PAD1, MITOCHONDRIAL"/>
    <property type="match status" value="1"/>
</dbReference>
<keyword evidence="3" id="KW-0288">FMN</keyword>
<dbReference type="Gene3D" id="3.40.50.1950">
    <property type="entry name" value="Flavin prenyltransferase-like"/>
    <property type="match status" value="1"/>
</dbReference>
<dbReference type="Pfam" id="PF02441">
    <property type="entry name" value="Flavoprotein"/>
    <property type="match status" value="1"/>
</dbReference>
<protein>
    <recommendedName>
        <fullName evidence="5">Flavoprotein domain-containing protein</fullName>
    </recommendedName>
</protein>
<dbReference type="SUPFAM" id="SSF52507">
    <property type="entry name" value="Homo-oligomeric flavin-containing Cys decarboxylases, HFCD"/>
    <property type="match status" value="1"/>
</dbReference>
<keyword evidence="4" id="KW-0808">Transferase</keyword>
<dbReference type="InterPro" id="IPR003382">
    <property type="entry name" value="Flavoprotein"/>
</dbReference>
<evidence type="ECO:0000313" key="6">
    <source>
        <dbReference type="EMBL" id="KKK64438.1"/>
    </source>
</evidence>
<sequence length="165" mass="18150">LSGQVESHLIISNASRTTVALETDFDIKELENKATYVHETANLAAPLSSGSFLTDGMVIIPCSIKSLSAIANSYNENLLIRAADVTLKERRKLVLVVRETPLHTGHLKLMVKVSEIGAIILPPVPAFYHKPRTIDDVINQTIGKILDLFGITHNLFKRWEGPIGL</sequence>
<reference evidence="6" key="1">
    <citation type="journal article" date="2015" name="Nature">
        <title>Complex archaea that bridge the gap between prokaryotes and eukaryotes.</title>
        <authorList>
            <person name="Spang A."/>
            <person name="Saw J.H."/>
            <person name="Jorgensen S.L."/>
            <person name="Zaremba-Niedzwiedzka K."/>
            <person name="Martijn J."/>
            <person name="Lind A.E."/>
            <person name="van Eijk R."/>
            <person name="Schleper C."/>
            <person name="Guy L."/>
            <person name="Ettema T.J."/>
        </authorList>
    </citation>
    <scope>NUCLEOTIDE SEQUENCE</scope>
</reference>
<proteinExistence type="predicted"/>
<keyword evidence="2" id="KW-0285">Flavoprotein</keyword>
<dbReference type="InterPro" id="IPR036551">
    <property type="entry name" value="Flavin_trans-like"/>
</dbReference>
<feature type="non-terminal residue" evidence="6">
    <location>
        <position position="1"/>
    </location>
</feature>
<dbReference type="PANTHER" id="PTHR43374">
    <property type="entry name" value="FLAVIN PRENYLTRANSFERASE"/>
    <property type="match status" value="1"/>
</dbReference>
<evidence type="ECO:0000259" key="5">
    <source>
        <dbReference type="Pfam" id="PF02441"/>
    </source>
</evidence>
<evidence type="ECO:0000256" key="4">
    <source>
        <dbReference type="ARBA" id="ARBA00022679"/>
    </source>
</evidence>
<dbReference type="InterPro" id="IPR004507">
    <property type="entry name" value="UbiX-like"/>
</dbReference>
<dbReference type="AlphaFoldDB" id="A0A0F8X6N1"/>
<dbReference type="GO" id="GO:0016831">
    <property type="term" value="F:carboxy-lyase activity"/>
    <property type="evidence" value="ECO:0007669"/>
    <property type="project" value="TreeGrafter"/>
</dbReference>
<keyword evidence="1" id="KW-0637">Prenyltransferase</keyword>
<dbReference type="NCBIfam" id="NF004685">
    <property type="entry name" value="PRK06029.1"/>
    <property type="match status" value="1"/>
</dbReference>
<dbReference type="EMBL" id="LAZR01061024">
    <property type="protein sequence ID" value="KKK64438.1"/>
    <property type="molecule type" value="Genomic_DNA"/>
</dbReference>
<organism evidence="6">
    <name type="scientific">marine sediment metagenome</name>
    <dbReference type="NCBI Taxonomy" id="412755"/>
    <lineage>
        <taxon>unclassified sequences</taxon>
        <taxon>metagenomes</taxon>
        <taxon>ecological metagenomes</taxon>
    </lineage>
</organism>
<feature type="domain" description="Flavoprotein" evidence="5">
    <location>
        <begin position="4"/>
        <end position="148"/>
    </location>
</feature>
<evidence type="ECO:0000256" key="1">
    <source>
        <dbReference type="ARBA" id="ARBA00022602"/>
    </source>
</evidence>
<comment type="caution">
    <text evidence="6">The sequence shown here is derived from an EMBL/GenBank/DDBJ whole genome shotgun (WGS) entry which is preliminary data.</text>
</comment>
<accession>A0A0F8X6N1</accession>